<evidence type="ECO:0000256" key="2">
    <source>
        <dbReference type="ARBA" id="ARBA00008100"/>
    </source>
</evidence>
<dbReference type="FunFam" id="3.30.590.50:FF:000002">
    <property type="entry name" value="Glutamate--cysteine ligase catalytic subunit"/>
    <property type="match status" value="1"/>
</dbReference>
<evidence type="ECO:0000256" key="1">
    <source>
        <dbReference type="ARBA" id="ARBA00005006"/>
    </source>
</evidence>
<evidence type="ECO:0000256" key="11">
    <source>
        <dbReference type="SAM" id="MobiDB-lite"/>
    </source>
</evidence>
<proteinExistence type="inferred from homology"/>
<keyword evidence="6 10" id="KW-0547">Nucleotide-binding</keyword>
<sequence length="670" mass="75486">MGLLKVGKPLTWEEGLQHVSYVRQHGVLQFIKTYNRLIDVRNDRLLYGDEIEYSLLRVDPEARRVRISLRSEEIRELLHEKERDMHSKHGTAWHQEYGRWMVESTPCTPYGGYTSSLLQVERNMRLRRARLLHALDESEIAPTVVVFPLMGTEDFTHPPTTPGGPVTESEFVSDEVINPHPRFGTLTANIRKRRGAKVDIRVPLFKDEYTSEFADGKGEGQIHMDAMAFGMGCCCLQVTFQASDVMESRYLYDQLAPLAPIMLALTAATPVLKGRLAATDVRWNVISASVDDRRPGERGEVTTLEADPRLAGGGVRPLRKSRYDSVSSYIHPSSAKWNDTALEVDEDLLKVLSDGGIDETLSKHVAHLFTRDPLVIFEGNVQEVDDTESTEHFENIQSTNWQTMRWKPPPMNETGPKIGWRVEFRSMEVQLTDFENAAFTAFIVLVTRAVLVFDLDLRMPISQVDANLGRAHCQGAASRNKFWFRSSVIPEDADTPCARPREMTIDEIMNGSDICNFTGLVPLCYAYLEHIQCDPSSFKRIDEFLTLVSQRASGGLVTPATWMRDFVTAHPAYKKDSVVSQDIAYDLMLCCDEIGRGVRSCPELHGQTIIEPVVKEGAYKTALDKSKLDSNERGLLLQRIRGRATKVDGPMSTPTTMTMQSEARKRSVGE</sequence>
<protein>
    <recommendedName>
        <fullName evidence="3 10">Glutamate--cysteine ligase</fullName>
        <ecNumber evidence="3 10">6.3.2.2</ecNumber>
    </recommendedName>
    <alternativeName>
        <fullName evidence="9 10">Gamma-ECS</fullName>
    </alternativeName>
    <alternativeName>
        <fullName evidence="8 10">Gamma-glutamylcysteine synthetase</fullName>
    </alternativeName>
</protein>
<comment type="catalytic activity">
    <reaction evidence="10">
        <text>L-cysteine + L-glutamate + ATP = gamma-L-glutamyl-L-cysteine + ADP + phosphate + H(+)</text>
        <dbReference type="Rhea" id="RHEA:13285"/>
        <dbReference type="ChEBI" id="CHEBI:15378"/>
        <dbReference type="ChEBI" id="CHEBI:29985"/>
        <dbReference type="ChEBI" id="CHEBI:30616"/>
        <dbReference type="ChEBI" id="CHEBI:35235"/>
        <dbReference type="ChEBI" id="CHEBI:43474"/>
        <dbReference type="ChEBI" id="CHEBI:58173"/>
        <dbReference type="ChEBI" id="CHEBI:456216"/>
        <dbReference type="EC" id="6.3.2.2"/>
    </reaction>
</comment>
<feature type="compositionally biased region" description="Low complexity" evidence="11">
    <location>
        <begin position="650"/>
        <end position="659"/>
    </location>
</feature>
<gene>
    <name evidence="12" type="ORF">NSCI0253_LOCUS13443</name>
</gene>
<dbReference type="InterPro" id="IPR004308">
    <property type="entry name" value="GCS"/>
</dbReference>
<comment type="pathway">
    <text evidence="1 10">Sulfur metabolism; glutathione biosynthesis; glutathione from L-cysteine and L-glutamate: step 1/2.</text>
</comment>
<evidence type="ECO:0000256" key="10">
    <source>
        <dbReference type="RuleBase" id="RU367135"/>
    </source>
</evidence>
<evidence type="ECO:0000256" key="5">
    <source>
        <dbReference type="ARBA" id="ARBA00022684"/>
    </source>
</evidence>
<evidence type="ECO:0000256" key="9">
    <source>
        <dbReference type="ARBA" id="ARBA00032122"/>
    </source>
</evidence>
<keyword evidence="5 10" id="KW-0317">Glutathione biosynthesis</keyword>
<name>A0A7S1A0X6_NOCSC</name>
<dbReference type="EMBL" id="HBFQ01019179">
    <property type="protein sequence ID" value="CAD8839095.1"/>
    <property type="molecule type" value="Transcribed_RNA"/>
</dbReference>
<evidence type="ECO:0000313" key="12">
    <source>
        <dbReference type="EMBL" id="CAD8839095.1"/>
    </source>
</evidence>
<evidence type="ECO:0000256" key="7">
    <source>
        <dbReference type="ARBA" id="ARBA00022840"/>
    </source>
</evidence>
<dbReference type="GO" id="GO:0004357">
    <property type="term" value="F:glutamate-cysteine ligase activity"/>
    <property type="evidence" value="ECO:0007669"/>
    <property type="project" value="UniProtKB-UniRule"/>
</dbReference>
<reference evidence="12" key="1">
    <citation type="submission" date="2021-01" db="EMBL/GenBank/DDBJ databases">
        <authorList>
            <person name="Corre E."/>
            <person name="Pelletier E."/>
            <person name="Niang G."/>
            <person name="Scheremetjew M."/>
            <person name="Finn R."/>
            <person name="Kale V."/>
            <person name="Holt S."/>
            <person name="Cochrane G."/>
            <person name="Meng A."/>
            <person name="Brown T."/>
            <person name="Cohen L."/>
        </authorList>
    </citation>
    <scope>NUCLEOTIDE SEQUENCE</scope>
</reference>
<dbReference type="PANTHER" id="PTHR11164:SF0">
    <property type="entry name" value="GLUTAMATE--CYSTEINE LIGASE CATALYTIC SUBUNIT"/>
    <property type="match status" value="1"/>
</dbReference>
<comment type="similarity">
    <text evidence="2 10">Belongs to the glutamate--cysteine ligase type 3 family.</text>
</comment>
<dbReference type="InterPro" id="IPR014746">
    <property type="entry name" value="Gln_synth/guanido_kin_cat_dom"/>
</dbReference>
<evidence type="ECO:0000256" key="8">
    <source>
        <dbReference type="ARBA" id="ARBA00030585"/>
    </source>
</evidence>
<dbReference type="Gene3D" id="1.10.8.960">
    <property type="match status" value="1"/>
</dbReference>
<accession>A0A7S1A0X6</accession>
<dbReference type="UniPathway" id="UPA00142">
    <property type="reaction ID" value="UER00209"/>
</dbReference>
<dbReference type="Gene3D" id="3.30.590.50">
    <property type="match status" value="2"/>
</dbReference>
<evidence type="ECO:0000256" key="4">
    <source>
        <dbReference type="ARBA" id="ARBA00022598"/>
    </source>
</evidence>
<dbReference type="EC" id="6.3.2.2" evidence="3 10"/>
<feature type="region of interest" description="Disordered" evidence="11">
    <location>
        <begin position="646"/>
        <end position="670"/>
    </location>
</feature>
<evidence type="ECO:0000256" key="6">
    <source>
        <dbReference type="ARBA" id="ARBA00022741"/>
    </source>
</evidence>
<keyword evidence="7 10" id="KW-0067">ATP-binding</keyword>
<dbReference type="GO" id="GO:0005524">
    <property type="term" value="F:ATP binding"/>
    <property type="evidence" value="ECO:0007669"/>
    <property type="project" value="UniProtKB-UniRule"/>
</dbReference>
<dbReference type="AlphaFoldDB" id="A0A7S1A0X6"/>
<evidence type="ECO:0000256" key="3">
    <source>
        <dbReference type="ARBA" id="ARBA00012220"/>
    </source>
</evidence>
<dbReference type="PANTHER" id="PTHR11164">
    <property type="entry name" value="GLUTAMATE CYSTEINE LIGASE"/>
    <property type="match status" value="1"/>
</dbReference>
<organism evidence="12">
    <name type="scientific">Noctiluca scintillans</name>
    <name type="common">Sea sparkle</name>
    <name type="synonym">Red tide dinoflagellate</name>
    <dbReference type="NCBI Taxonomy" id="2966"/>
    <lineage>
        <taxon>Eukaryota</taxon>
        <taxon>Sar</taxon>
        <taxon>Alveolata</taxon>
        <taxon>Dinophyceae</taxon>
        <taxon>Noctilucales</taxon>
        <taxon>Noctilucaceae</taxon>
        <taxon>Noctiluca</taxon>
    </lineage>
</organism>
<dbReference type="Pfam" id="PF03074">
    <property type="entry name" value="GCS"/>
    <property type="match status" value="1"/>
</dbReference>
<dbReference type="GO" id="GO:0006750">
    <property type="term" value="P:glutathione biosynthetic process"/>
    <property type="evidence" value="ECO:0007669"/>
    <property type="project" value="UniProtKB-UniRule"/>
</dbReference>
<dbReference type="SUPFAM" id="SSF55931">
    <property type="entry name" value="Glutamine synthetase/guanido kinase"/>
    <property type="match status" value="1"/>
</dbReference>
<keyword evidence="4 10" id="KW-0436">Ligase</keyword>